<name>A0A1E8FIE3_9ALTE</name>
<comment type="pathway">
    <text evidence="1">Polyol metabolism; glycerol degradation via glycerol kinase pathway; sn-glycerol 3-phosphate from glycerol: step 1/1.</text>
</comment>
<feature type="domain" description="Carbohydrate kinase FGGY C-terminal" evidence="13">
    <location>
        <begin position="264"/>
        <end position="451"/>
    </location>
</feature>
<evidence type="ECO:0000259" key="12">
    <source>
        <dbReference type="Pfam" id="PF00370"/>
    </source>
</evidence>
<dbReference type="Gene3D" id="3.30.420.40">
    <property type="match status" value="2"/>
</dbReference>
<evidence type="ECO:0000259" key="13">
    <source>
        <dbReference type="Pfam" id="PF02782"/>
    </source>
</evidence>
<keyword evidence="4 11" id="KW-0808">Transferase</keyword>
<dbReference type="InterPro" id="IPR043129">
    <property type="entry name" value="ATPase_NBD"/>
</dbReference>
<evidence type="ECO:0000256" key="9">
    <source>
        <dbReference type="ARBA" id="ARBA00043149"/>
    </source>
</evidence>
<evidence type="ECO:0000256" key="6">
    <source>
        <dbReference type="ARBA" id="ARBA00022777"/>
    </source>
</evidence>
<comment type="catalytic activity">
    <reaction evidence="10">
        <text>glycerol + ATP = sn-glycerol 3-phosphate + ADP + H(+)</text>
        <dbReference type="Rhea" id="RHEA:21644"/>
        <dbReference type="ChEBI" id="CHEBI:15378"/>
        <dbReference type="ChEBI" id="CHEBI:17754"/>
        <dbReference type="ChEBI" id="CHEBI:30616"/>
        <dbReference type="ChEBI" id="CHEBI:57597"/>
        <dbReference type="ChEBI" id="CHEBI:456216"/>
        <dbReference type="EC" id="2.7.1.30"/>
    </reaction>
</comment>
<dbReference type="GO" id="GO:0006072">
    <property type="term" value="P:glycerol-3-phosphate metabolic process"/>
    <property type="evidence" value="ECO:0007669"/>
    <property type="project" value="InterPro"/>
</dbReference>
<evidence type="ECO:0000256" key="7">
    <source>
        <dbReference type="ARBA" id="ARBA00022798"/>
    </source>
</evidence>
<evidence type="ECO:0000313" key="14">
    <source>
        <dbReference type="EMBL" id="OFI35705.1"/>
    </source>
</evidence>
<evidence type="ECO:0000256" key="10">
    <source>
        <dbReference type="ARBA" id="ARBA00052101"/>
    </source>
</evidence>
<accession>A0A1E8FIE3</accession>
<dbReference type="GO" id="GO:0005524">
    <property type="term" value="F:ATP binding"/>
    <property type="evidence" value="ECO:0007669"/>
    <property type="project" value="UniProtKB-KW"/>
</dbReference>
<dbReference type="PIRSF" id="PIRSF000538">
    <property type="entry name" value="GlpK"/>
    <property type="match status" value="1"/>
</dbReference>
<dbReference type="Pfam" id="PF00370">
    <property type="entry name" value="FGGY_N"/>
    <property type="match status" value="1"/>
</dbReference>
<keyword evidence="15" id="KW-1185">Reference proteome</keyword>
<dbReference type="InterPro" id="IPR018483">
    <property type="entry name" value="Carb_kinase_FGGY_CS"/>
</dbReference>
<feature type="domain" description="Carbohydrate kinase FGGY N-terminal" evidence="12">
    <location>
        <begin position="11"/>
        <end position="254"/>
    </location>
</feature>
<dbReference type="Proteomes" id="UP000176037">
    <property type="component" value="Unassembled WGS sequence"/>
</dbReference>
<sequence>MPGHPKSSHAYLAIDQGTTSSRAILFNQHFEILFTAQQEFPQYYPDNGWVEQDPEELWQSVLNVTTQALQAAKEQQLEVKHLGITNQRETILVWHRQTGKPVYNAIVWQDRRTSAYCRALSKHEASVQQKTGLKLDPYFSASKVRWILDNVEGAAEQAANNQLLFGTVDTFLIWKLTQGLVHATDVTNASRTSLFNIKTLEWDEALLALFDIPRTMLPEVKDCAADFGKTAAGLLPLELSISGVAGDQQAAMIGQGCVTPGSVKATYGTGCFALVNTGTNSDINHTGLLTTIAYTLNGVTHYAVEGSIFVAGAAVQWLRDGLGLIEKAADSEAIASQVSDNHGLVVVPAFTGLGAPHWAPDARGAIFGITRATTANDIVRATLESICFQTHDLLSAMSSGGISPTVLKVDGGMVANEWFCQYLADTLDAPVVRPQIMETTALGAALLAAFQAGDITGLTALATANPCQREFAADTPDSLREKHLAKWQKAVKATLLMAE</sequence>
<dbReference type="SUPFAM" id="SSF53067">
    <property type="entry name" value="Actin-like ATPase domain"/>
    <property type="match status" value="2"/>
</dbReference>
<dbReference type="EC" id="2.7.1.30" evidence="3"/>
<dbReference type="FunFam" id="3.30.420.40:FF:000008">
    <property type="entry name" value="Glycerol kinase"/>
    <property type="match status" value="1"/>
</dbReference>
<dbReference type="OrthoDB" id="9805576at2"/>
<dbReference type="PANTHER" id="PTHR10196">
    <property type="entry name" value="SUGAR KINASE"/>
    <property type="match status" value="1"/>
</dbReference>
<evidence type="ECO:0000256" key="4">
    <source>
        <dbReference type="ARBA" id="ARBA00022679"/>
    </source>
</evidence>
<keyword evidence="8" id="KW-0067">ATP-binding</keyword>
<dbReference type="GO" id="GO:0019563">
    <property type="term" value="P:glycerol catabolic process"/>
    <property type="evidence" value="ECO:0007669"/>
    <property type="project" value="TreeGrafter"/>
</dbReference>
<dbReference type="PANTHER" id="PTHR10196:SF78">
    <property type="entry name" value="GLYCEROL KINASE"/>
    <property type="match status" value="1"/>
</dbReference>
<comment type="caution">
    <text evidence="14">The sequence shown here is derived from an EMBL/GenBank/DDBJ whole genome shotgun (WGS) entry which is preliminary data.</text>
</comment>
<dbReference type="FunFam" id="3.30.420.40:FF:000007">
    <property type="entry name" value="Glycerol kinase"/>
    <property type="match status" value="1"/>
</dbReference>
<dbReference type="InterPro" id="IPR018485">
    <property type="entry name" value="FGGY_C"/>
</dbReference>
<proteinExistence type="inferred from homology"/>
<dbReference type="PROSITE" id="PS00933">
    <property type="entry name" value="FGGY_KINASES_1"/>
    <property type="match status" value="1"/>
</dbReference>
<comment type="similarity">
    <text evidence="2 11">Belongs to the FGGY kinase family.</text>
</comment>
<dbReference type="NCBIfam" id="NF000756">
    <property type="entry name" value="PRK00047.1"/>
    <property type="match status" value="1"/>
</dbReference>
<dbReference type="EMBL" id="MJIC01000009">
    <property type="protein sequence ID" value="OFI35705.1"/>
    <property type="molecule type" value="Genomic_DNA"/>
</dbReference>
<dbReference type="InterPro" id="IPR005999">
    <property type="entry name" value="Glycerol_kin"/>
</dbReference>
<gene>
    <name evidence="14" type="ORF">BFC17_12585</name>
</gene>
<keyword evidence="7" id="KW-0319">Glycerol metabolism</keyword>
<dbReference type="Pfam" id="PF02782">
    <property type="entry name" value="FGGY_C"/>
    <property type="match status" value="1"/>
</dbReference>
<evidence type="ECO:0000256" key="1">
    <source>
        <dbReference type="ARBA" id="ARBA00005190"/>
    </source>
</evidence>
<evidence type="ECO:0000256" key="2">
    <source>
        <dbReference type="ARBA" id="ARBA00009156"/>
    </source>
</evidence>
<dbReference type="GO" id="GO:0004370">
    <property type="term" value="F:glycerol kinase activity"/>
    <property type="evidence" value="ECO:0007669"/>
    <property type="project" value="UniProtKB-EC"/>
</dbReference>
<dbReference type="GO" id="GO:0005829">
    <property type="term" value="C:cytosol"/>
    <property type="evidence" value="ECO:0007669"/>
    <property type="project" value="TreeGrafter"/>
</dbReference>
<dbReference type="InterPro" id="IPR000577">
    <property type="entry name" value="Carb_kinase_FGGY"/>
</dbReference>
<dbReference type="InterPro" id="IPR018484">
    <property type="entry name" value="FGGY_N"/>
</dbReference>
<keyword evidence="5" id="KW-0547">Nucleotide-binding</keyword>
<dbReference type="AlphaFoldDB" id="A0A1E8FIE3"/>
<dbReference type="NCBIfam" id="TIGR01311">
    <property type="entry name" value="glycerol_kin"/>
    <property type="match status" value="1"/>
</dbReference>
<evidence type="ECO:0000256" key="8">
    <source>
        <dbReference type="ARBA" id="ARBA00022840"/>
    </source>
</evidence>
<dbReference type="CDD" id="cd07786">
    <property type="entry name" value="FGGY_EcGK_like"/>
    <property type="match status" value="1"/>
</dbReference>
<keyword evidence="6 11" id="KW-0418">Kinase</keyword>
<evidence type="ECO:0000256" key="3">
    <source>
        <dbReference type="ARBA" id="ARBA00012099"/>
    </source>
</evidence>
<organism evidence="14 15">
    <name type="scientific">Alteromonas lipolytica</name>
    <dbReference type="NCBI Taxonomy" id="1856405"/>
    <lineage>
        <taxon>Bacteria</taxon>
        <taxon>Pseudomonadati</taxon>
        <taxon>Pseudomonadota</taxon>
        <taxon>Gammaproteobacteria</taxon>
        <taxon>Alteromonadales</taxon>
        <taxon>Alteromonadaceae</taxon>
        <taxon>Alteromonas/Salinimonas group</taxon>
        <taxon>Alteromonas</taxon>
    </lineage>
</organism>
<dbReference type="PROSITE" id="PS00445">
    <property type="entry name" value="FGGY_KINASES_2"/>
    <property type="match status" value="1"/>
</dbReference>
<evidence type="ECO:0000313" key="15">
    <source>
        <dbReference type="Proteomes" id="UP000176037"/>
    </source>
</evidence>
<protein>
    <recommendedName>
        <fullName evidence="3">glycerol kinase</fullName>
        <ecNumber evidence="3">2.7.1.30</ecNumber>
    </recommendedName>
    <alternativeName>
        <fullName evidence="9">ATP:glycerol 3-phosphotransferase</fullName>
    </alternativeName>
</protein>
<evidence type="ECO:0000256" key="5">
    <source>
        <dbReference type="ARBA" id="ARBA00022741"/>
    </source>
</evidence>
<reference evidence="14 15" key="1">
    <citation type="submission" date="2016-09" db="EMBL/GenBank/DDBJ databases">
        <title>Alteromonas lipolytica, a new species isolated from sea water.</title>
        <authorList>
            <person name="Wu Y.-H."/>
            <person name="Cheng H."/>
            <person name="Xu X.-W."/>
        </authorList>
    </citation>
    <scope>NUCLEOTIDE SEQUENCE [LARGE SCALE GENOMIC DNA]</scope>
    <source>
        <strain evidence="14 15">JW12</strain>
    </source>
</reference>
<dbReference type="STRING" id="1856405.BFC17_12585"/>
<evidence type="ECO:0000256" key="11">
    <source>
        <dbReference type="RuleBase" id="RU003733"/>
    </source>
</evidence>